<evidence type="ECO:0000313" key="1">
    <source>
        <dbReference type="EMBL" id="MDY7225678.1"/>
    </source>
</evidence>
<dbReference type="EMBL" id="JAXIVS010000001">
    <property type="protein sequence ID" value="MDY7225678.1"/>
    <property type="molecule type" value="Genomic_DNA"/>
</dbReference>
<dbReference type="RefSeq" id="WP_321544382.1">
    <property type="nucleotide sequence ID" value="NZ_JAXIVS010000001.1"/>
</dbReference>
<keyword evidence="2" id="KW-1185">Reference proteome</keyword>
<name>A0ABU5GWV8_9BACT</name>
<protein>
    <recommendedName>
        <fullName evidence="3">Lipoprotein</fullName>
    </recommendedName>
</protein>
<dbReference type="PROSITE" id="PS51257">
    <property type="entry name" value="PROKAR_LIPOPROTEIN"/>
    <property type="match status" value="1"/>
</dbReference>
<organism evidence="1 2">
    <name type="scientific">Hyalangium rubrum</name>
    <dbReference type="NCBI Taxonomy" id="3103134"/>
    <lineage>
        <taxon>Bacteria</taxon>
        <taxon>Pseudomonadati</taxon>
        <taxon>Myxococcota</taxon>
        <taxon>Myxococcia</taxon>
        <taxon>Myxococcales</taxon>
        <taxon>Cystobacterineae</taxon>
        <taxon>Archangiaceae</taxon>
        <taxon>Hyalangium</taxon>
    </lineage>
</organism>
<evidence type="ECO:0008006" key="3">
    <source>
        <dbReference type="Google" id="ProtNLM"/>
    </source>
</evidence>
<sequence>MAPRRGLILMLALAMGGCERYPEDPIFAYGEVQRADGLPLSGVTLPVERTVEPLNPRRNRPPPPFQPYTEVTPGADGHFTVEVLSGDSGYFIQGTEQFKARFRMSTPMEEGRAAFLSFEPSDDVELPVLRTWAAGLSRVESPDGAALAFSVMPAAPQLPPSGRVLELYNPDGTVTDLLSPEPVPIVQLLSGGQLIWQRKGAASPWAPTPWMLEDFTAPEMQVRAVSAGIWNFEPLGGFSGGLEFRVEWRSERLPWTAGALRPLSRGAACWPPTEGACPWTDGQLTSTLLRREDAEESVEEVGVTLEAPARVSRVVIRGLGIPPTSDFESVDLVVIEGSEDGEQWMRLGSAAPFLDEGADARSFVFPIEQWAVDSPFDAPLRTDERFLFLDVPLVDAPPVRHVRVAVRPASGRLVALESLAELSLY</sequence>
<evidence type="ECO:0000313" key="2">
    <source>
        <dbReference type="Proteomes" id="UP001291309"/>
    </source>
</evidence>
<dbReference type="Proteomes" id="UP001291309">
    <property type="component" value="Unassembled WGS sequence"/>
</dbReference>
<reference evidence="1 2" key="1">
    <citation type="submission" date="2023-12" db="EMBL/GenBank/DDBJ databases">
        <title>the genome sequence of Hyalangium sp. s54d21.</title>
        <authorList>
            <person name="Zhang X."/>
        </authorList>
    </citation>
    <scope>NUCLEOTIDE SEQUENCE [LARGE SCALE GENOMIC DNA]</scope>
    <source>
        <strain evidence="2">s54d21</strain>
    </source>
</reference>
<proteinExistence type="predicted"/>
<gene>
    <name evidence="1" type="ORF">SYV04_04755</name>
</gene>
<accession>A0ABU5GWV8</accession>
<comment type="caution">
    <text evidence="1">The sequence shown here is derived from an EMBL/GenBank/DDBJ whole genome shotgun (WGS) entry which is preliminary data.</text>
</comment>